<comment type="catalytic activity">
    <reaction evidence="1">
        <text>ATP + (ribonucleotide)n-3'-hydroxyl + 5'-phospho-(ribonucleotide)m = (ribonucleotide)n+m + AMP + diphosphate.</text>
        <dbReference type="EC" id="6.5.1.3"/>
    </reaction>
</comment>
<feature type="region of interest" description="Disordered" evidence="3">
    <location>
        <begin position="608"/>
        <end position="654"/>
    </location>
</feature>
<dbReference type="InterPro" id="IPR012387">
    <property type="entry name" value="Trl1_fun"/>
</dbReference>
<feature type="domain" description="tRNA ligase phosphodiesterase" evidence="4">
    <location>
        <begin position="562"/>
        <end position="812"/>
    </location>
</feature>
<evidence type="ECO:0000256" key="2">
    <source>
        <dbReference type="PIRSR" id="PIRSR019634-50"/>
    </source>
</evidence>
<evidence type="ECO:0000259" key="5">
    <source>
        <dbReference type="Pfam" id="PF08303"/>
    </source>
</evidence>
<dbReference type="FunFam" id="3.40.50.300:FF:001690">
    <property type="entry name" value="tRNA ligase"/>
    <property type="match status" value="1"/>
</dbReference>
<feature type="active site" description="N6-AMP-lysine intermediate" evidence="2">
    <location>
        <position position="125"/>
    </location>
</feature>
<gene>
    <name evidence="7" type="ORF">Dda_5985</name>
</gene>
<dbReference type="GO" id="GO:0008081">
    <property type="term" value="F:phosphoric diester hydrolase activity"/>
    <property type="evidence" value="ECO:0007669"/>
    <property type="project" value="InterPro"/>
</dbReference>
<comment type="caution">
    <text evidence="7">The sequence shown here is derived from an EMBL/GenBank/DDBJ whole genome shotgun (WGS) entry which is preliminary data.</text>
</comment>
<dbReference type="GO" id="GO:0006388">
    <property type="term" value="P:tRNA splicing, via endonucleolytic cleavage and ligation"/>
    <property type="evidence" value="ECO:0007669"/>
    <property type="project" value="UniProtKB-UniRule"/>
</dbReference>
<dbReference type="InterPro" id="IPR027417">
    <property type="entry name" value="P-loop_NTPase"/>
</dbReference>
<feature type="domain" description="T4 RNA ligase 1-like N-terminal" evidence="6">
    <location>
        <begin position="74"/>
        <end position="308"/>
    </location>
</feature>
<dbReference type="EMBL" id="JAQGDS010000007">
    <property type="protein sequence ID" value="KAJ6259088.1"/>
    <property type="molecule type" value="Genomic_DNA"/>
</dbReference>
<keyword evidence="1 7" id="KW-0436">Ligase</keyword>
<evidence type="ECO:0000259" key="6">
    <source>
        <dbReference type="Pfam" id="PF09511"/>
    </source>
</evidence>
<keyword evidence="1" id="KW-0819">tRNA processing</keyword>
<dbReference type="AlphaFoldDB" id="A0AAD6NJI4"/>
<organism evidence="7 8">
    <name type="scientific">Drechslerella dactyloides</name>
    <name type="common">Nematode-trapping fungus</name>
    <name type="synonym">Arthrobotrys dactyloides</name>
    <dbReference type="NCBI Taxonomy" id="74499"/>
    <lineage>
        <taxon>Eukaryota</taxon>
        <taxon>Fungi</taxon>
        <taxon>Dikarya</taxon>
        <taxon>Ascomycota</taxon>
        <taxon>Pezizomycotina</taxon>
        <taxon>Orbiliomycetes</taxon>
        <taxon>Orbiliales</taxon>
        <taxon>Orbiliaceae</taxon>
        <taxon>Drechslerella</taxon>
    </lineage>
</organism>
<dbReference type="PANTHER" id="PTHR32004:SF1">
    <property type="entry name" value="TRNA LIGASE"/>
    <property type="match status" value="1"/>
</dbReference>
<feature type="domain" description="tRNA ligase kinase" evidence="5">
    <location>
        <begin position="396"/>
        <end position="559"/>
    </location>
</feature>
<comment type="similarity">
    <text evidence="1">Belongs to the TRL1 family.</text>
</comment>
<proteinExistence type="inferred from homology"/>
<dbReference type="Pfam" id="PF08303">
    <property type="entry name" value="tRNA_lig_kinase"/>
    <property type="match status" value="1"/>
</dbReference>
<dbReference type="Gene3D" id="3.40.50.300">
    <property type="entry name" value="P-loop containing nucleotide triphosphate hydrolases"/>
    <property type="match status" value="1"/>
</dbReference>
<protein>
    <recommendedName>
        <fullName evidence="1">tRNA ligase</fullName>
        <ecNumber evidence="1">6.5.1.3</ecNumber>
    </recommendedName>
</protein>
<dbReference type="Pfam" id="PF09511">
    <property type="entry name" value="RNA_lig_T4_1"/>
    <property type="match status" value="1"/>
</dbReference>
<feature type="compositionally biased region" description="Polar residues" evidence="3">
    <location>
        <begin position="631"/>
        <end position="644"/>
    </location>
</feature>
<evidence type="ECO:0000256" key="3">
    <source>
        <dbReference type="SAM" id="MobiDB-lite"/>
    </source>
</evidence>
<sequence>MTVRERYNAPFEEQDQNEVNELMSKMQAGVGKGKSRKGNFSCRKSDYKVDNSNLVVTSWKFQDWDYKQKQLPTNARGLFTYRHSNGNHEIVIRGYDKFFNTGEVPRTRWEWIKAHTQGPYDVTMKENGCIIFISGLPDGTLLVCSKHSTGSRGDPEKSHSMVGDKWINRQLERIGKTREDFAKFLRNANVTAVAELCDDSFEEHILEYTGEMAGLYLHGVNLNLPVFATWPSAQVRAFADDWGFKNIETIEKDNVDELKTFLEGVAETGEWNGRAVEGFVIRCKARFGADDRNWHDWFFKYKFEEPYLMYRGWREVTKQIIAGHEPRFKKHVAITNQYIVYAREQLRQNPGIGKAFMMNHGIIAMRDGFLASKGLSGHDIIKREEEAGETKARSIVLVPIATLGCGKTTVALGLVKLFDCGHVQNDNITVKKGKPAAFARNIAVELNNHPIVIADRNNHQKREREQLIQDVSAINRDVKFVALHYVHHHPGDEGLYSKIREVTRKRIFDRGDNHQTIHSGVGDSNTIIGIMEGFLSRFQPLDADTEPDCRFDNVIDLDPLADSRENLETVVGQLHELYPHLLGEDMPSTGDLDEAIEFALSEYKPDVKHTINRGGSGNGPRVVEAAGPSDAGSSRQGNNRNARNSPAPGKGKEKQPAVEYFAVNLPAAMVTAAIDQAFSSQPAEIRQFHTQLKSTRRIQPAFHITMAHRANVKRQPELWDHYNKLHQALAPGETAMDKLQVKMEKVVWDGRVMAIVASLVDSKGHECGNEVMHITVGTADERIKPRESNELLMRWQERQDDLAGMGIRELALGKDGGGVVLYGNLAAVMARR</sequence>
<keyword evidence="8" id="KW-1185">Reference proteome</keyword>
<dbReference type="GO" id="GO:0003972">
    <property type="term" value="F:RNA ligase (ATP) activity"/>
    <property type="evidence" value="ECO:0007669"/>
    <property type="project" value="UniProtKB-UniRule"/>
</dbReference>
<dbReference type="GO" id="GO:0005634">
    <property type="term" value="C:nucleus"/>
    <property type="evidence" value="ECO:0007669"/>
    <property type="project" value="TreeGrafter"/>
</dbReference>
<evidence type="ECO:0000313" key="8">
    <source>
        <dbReference type="Proteomes" id="UP001221413"/>
    </source>
</evidence>
<dbReference type="PIRSF" id="PIRSF019634">
    <property type="entry name" value="tRNA_lig_yeast"/>
    <property type="match status" value="1"/>
</dbReference>
<dbReference type="InterPro" id="IPR019039">
    <property type="entry name" value="T4-Rnl1-like_N"/>
</dbReference>
<accession>A0AAD6NJI4</accession>
<dbReference type="EC" id="6.5.1.3" evidence="1"/>
<dbReference type="GO" id="GO:0005524">
    <property type="term" value="F:ATP binding"/>
    <property type="evidence" value="ECO:0007669"/>
    <property type="project" value="UniProtKB-UniRule"/>
</dbReference>
<dbReference type="InterPro" id="IPR015966">
    <property type="entry name" value="tRNA_lig_kin_fungi"/>
</dbReference>
<reference evidence="7" key="1">
    <citation type="submission" date="2023-01" db="EMBL/GenBank/DDBJ databases">
        <title>The chitinases involved in constricting ring structure development in the nematode-trapping fungus Drechslerella dactyloides.</title>
        <authorList>
            <person name="Wang R."/>
            <person name="Zhang L."/>
            <person name="Tang P."/>
            <person name="Li S."/>
            <person name="Liang L."/>
        </authorList>
    </citation>
    <scope>NUCLEOTIDE SEQUENCE</scope>
    <source>
        <strain evidence="7">YMF1.00031</strain>
    </source>
</reference>
<evidence type="ECO:0000259" key="4">
    <source>
        <dbReference type="Pfam" id="PF08302"/>
    </source>
</evidence>
<dbReference type="Pfam" id="PF08302">
    <property type="entry name" value="tRNA_lig_CPD"/>
    <property type="match status" value="1"/>
</dbReference>
<name>A0AAD6NJI4_DREDA</name>
<evidence type="ECO:0000256" key="1">
    <source>
        <dbReference type="PIRNR" id="PIRNR019634"/>
    </source>
</evidence>
<dbReference type="GO" id="GO:0051730">
    <property type="term" value="F:GTP-dependent polyribonucleotide 5'-hydroxyl-kinase activity"/>
    <property type="evidence" value="ECO:0007669"/>
    <property type="project" value="InterPro"/>
</dbReference>
<dbReference type="PANTHER" id="PTHR32004">
    <property type="entry name" value="TRNA LIGASE"/>
    <property type="match status" value="1"/>
</dbReference>
<dbReference type="SUPFAM" id="SSF52540">
    <property type="entry name" value="P-loop containing nucleoside triphosphate hydrolases"/>
    <property type="match status" value="1"/>
</dbReference>
<dbReference type="InterPro" id="IPR015965">
    <property type="entry name" value="tRNA_lig_PDEase"/>
</dbReference>
<evidence type="ECO:0000313" key="7">
    <source>
        <dbReference type="EMBL" id="KAJ6259088.1"/>
    </source>
</evidence>
<dbReference type="Proteomes" id="UP001221413">
    <property type="component" value="Unassembled WGS sequence"/>
</dbReference>